<dbReference type="Proteomes" id="UP000828048">
    <property type="component" value="Chromosome 5"/>
</dbReference>
<protein>
    <submittedName>
        <fullName evidence="1">Uncharacterized protein</fullName>
    </submittedName>
</protein>
<dbReference type="EMBL" id="CM037155">
    <property type="protein sequence ID" value="KAH7847604.1"/>
    <property type="molecule type" value="Genomic_DNA"/>
</dbReference>
<accession>A0ACB7Y344</accession>
<gene>
    <name evidence="1" type="ORF">Vadar_028001</name>
</gene>
<comment type="caution">
    <text evidence="1">The sequence shown here is derived from an EMBL/GenBank/DDBJ whole genome shotgun (WGS) entry which is preliminary data.</text>
</comment>
<evidence type="ECO:0000313" key="2">
    <source>
        <dbReference type="Proteomes" id="UP000828048"/>
    </source>
</evidence>
<sequence>MAIDLIAYKINSPFVGKPDMNSVQEAANSGLQTVEKLITIFSHQTHHQNPSSSHGHIDDYGVINDVAVTELKKIVSLLDPTRTQTGHARFRKAPLPKPQETESAAGNQNSKNESGSTSTAYCLTPVHSSLPSVPQNKYQVLKNGAIAGNGSTAKTIDFSVSNSLISSVTRITNPSMELAANRPPVSSSTVKRKCGSVEENCSGSSGNCKKRKLKMKRVERVPAISMKLADVPQDDFSWRKYGQKAIKGSLHPRGYYRCSSLKGCPARKHVERAMDDPMMLIVTYENEHNHSCTGTESTGGYVSNNHQTAQTSSEKLKGKQSNHNQ</sequence>
<evidence type="ECO:0000313" key="1">
    <source>
        <dbReference type="EMBL" id="KAH7847604.1"/>
    </source>
</evidence>
<name>A0ACB7Y344_9ERIC</name>
<organism evidence="1 2">
    <name type="scientific">Vaccinium darrowii</name>
    <dbReference type="NCBI Taxonomy" id="229202"/>
    <lineage>
        <taxon>Eukaryota</taxon>
        <taxon>Viridiplantae</taxon>
        <taxon>Streptophyta</taxon>
        <taxon>Embryophyta</taxon>
        <taxon>Tracheophyta</taxon>
        <taxon>Spermatophyta</taxon>
        <taxon>Magnoliopsida</taxon>
        <taxon>eudicotyledons</taxon>
        <taxon>Gunneridae</taxon>
        <taxon>Pentapetalae</taxon>
        <taxon>asterids</taxon>
        <taxon>Ericales</taxon>
        <taxon>Ericaceae</taxon>
        <taxon>Vaccinioideae</taxon>
        <taxon>Vaccinieae</taxon>
        <taxon>Vaccinium</taxon>
    </lineage>
</organism>
<keyword evidence="2" id="KW-1185">Reference proteome</keyword>
<proteinExistence type="predicted"/>
<reference evidence="1 2" key="1">
    <citation type="journal article" date="2021" name="Hortic Res">
        <title>High-quality reference genome and annotation aids understanding of berry development for evergreen blueberry (Vaccinium darrowii).</title>
        <authorList>
            <person name="Yu J."/>
            <person name="Hulse-Kemp A.M."/>
            <person name="Babiker E."/>
            <person name="Staton M."/>
        </authorList>
    </citation>
    <scope>NUCLEOTIDE SEQUENCE [LARGE SCALE GENOMIC DNA]</scope>
    <source>
        <strain evidence="2">cv. NJ 8807/NJ 8810</strain>
        <tissue evidence="1">Young leaf</tissue>
    </source>
</reference>